<comment type="caution">
    <text evidence="9">The sequence shown here is derived from an EMBL/GenBank/DDBJ whole genome shotgun (WGS) entry which is preliminary data.</text>
</comment>
<dbReference type="Pfam" id="PF01547">
    <property type="entry name" value="SBP_bac_1"/>
    <property type="match status" value="1"/>
</dbReference>
<evidence type="ECO:0000256" key="7">
    <source>
        <dbReference type="ARBA" id="ARBA00023288"/>
    </source>
</evidence>
<feature type="signal peptide" evidence="8">
    <location>
        <begin position="1"/>
        <end position="21"/>
    </location>
</feature>
<keyword evidence="5" id="KW-0472">Membrane</keyword>
<evidence type="ECO:0000256" key="4">
    <source>
        <dbReference type="ARBA" id="ARBA00022729"/>
    </source>
</evidence>
<dbReference type="PANTHER" id="PTHR43649">
    <property type="entry name" value="ARABINOSE-BINDING PROTEIN-RELATED"/>
    <property type="match status" value="1"/>
</dbReference>
<dbReference type="RefSeq" id="WP_095595356.1">
    <property type="nucleotide sequence ID" value="NZ_BMKN01000003.1"/>
</dbReference>
<evidence type="ECO:0000256" key="2">
    <source>
        <dbReference type="ARBA" id="ARBA00008520"/>
    </source>
</evidence>
<dbReference type="AlphaFoldDB" id="A0A917ANN2"/>
<gene>
    <name evidence="9" type="ORF">GCM10011517_31720</name>
</gene>
<evidence type="ECO:0000313" key="9">
    <source>
        <dbReference type="EMBL" id="GGE61759.1"/>
    </source>
</evidence>
<keyword evidence="10" id="KW-1185">Reference proteome</keyword>
<evidence type="ECO:0000256" key="8">
    <source>
        <dbReference type="SAM" id="SignalP"/>
    </source>
</evidence>
<reference evidence="9" key="1">
    <citation type="journal article" date="2014" name="Int. J. Syst. Evol. Microbiol.">
        <title>Complete genome sequence of Corynebacterium casei LMG S-19264T (=DSM 44701T), isolated from a smear-ripened cheese.</title>
        <authorList>
            <consortium name="US DOE Joint Genome Institute (JGI-PGF)"/>
            <person name="Walter F."/>
            <person name="Albersmeier A."/>
            <person name="Kalinowski J."/>
            <person name="Ruckert C."/>
        </authorList>
    </citation>
    <scope>NUCLEOTIDE SEQUENCE</scope>
    <source>
        <strain evidence="9">CGMCC 1.16012</strain>
    </source>
</reference>
<comment type="similarity">
    <text evidence="2">Belongs to the bacterial solute-binding protein 1 family.</text>
</comment>
<keyword evidence="4 8" id="KW-0732">Signal</keyword>
<accession>A0A917ANN2</accession>
<dbReference type="OrthoDB" id="9762335at2"/>
<reference evidence="9" key="2">
    <citation type="submission" date="2020-09" db="EMBL/GenBank/DDBJ databases">
        <authorList>
            <person name="Sun Q."/>
            <person name="Zhou Y."/>
        </authorList>
    </citation>
    <scope>NUCLEOTIDE SEQUENCE</scope>
    <source>
        <strain evidence="9">CGMCC 1.16012</strain>
    </source>
</reference>
<dbReference type="GO" id="GO:0042597">
    <property type="term" value="C:periplasmic space"/>
    <property type="evidence" value="ECO:0007669"/>
    <property type="project" value="UniProtKB-SubCell"/>
</dbReference>
<keyword evidence="6" id="KW-0564">Palmitate</keyword>
<evidence type="ECO:0000256" key="3">
    <source>
        <dbReference type="ARBA" id="ARBA00022475"/>
    </source>
</evidence>
<dbReference type="SUPFAM" id="SSF53850">
    <property type="entry name" value="Periplasmic binding protein-like II"/>
    <property type="match status" value="1"/>
</dbReference>
<dbReference type="InterPro" id="IPR050490">
    <property type="entry name" value="Bact_solute-bd_prot1"/>
</dbReference>
<evidence type="ECO:0000313" key="10">
    <source>
        <dbReference type="Proteomes" id="UP000606730"/>
    </source>
</evidence>
<sequence length="429" mass="45923">MKHILTAGAALAAGIAGQVQAGELTAWVMDAAAEKPYFAQLETAFNAAHSADGITLDVVPLPSYNDALQAATVDRSLPDIILVDGPNMASMAWAGTLQPIGHLVEPELLEDMLPVVKAQGTYGPTGEIYFLSQYDSSVILWGNRAMLEAANVRIPTSVEDAWTRDEMAAALEALAEVDGVKWPLDMKLNYGAGEWMTYGFAPFIQSNGGDLMNRVTWQADGALNGPESVEAITEIQNWYRNGWIVPASAGDNQFYGEKSAALSWVGNWMWPPHSEGLGEDLVFIPAPKFGPEGPKAPNGGWGWSVPASTENLDDVKVFLDFVMSAEQVAKYADITGFAPARAAAVPLSEKYGGDGPQSLFLDQGNCCAVVRPVHPAYPVITLSWSQAMQNILSDGLADVQTELDAAARAIDLEIEDSQGYPPFNAVSSN</sequence>
<dbReference type="Proteomes" id="UP000606730">
    <property type="component" value="Unassembled WGS sequence"/>
</dbReference>
<feature type="chain" id="PRO_5037159378" evidence="8">
    <location>
        <begin position="22"/>
        <end position="429"/>
    </location>
</feature>
<dbReference type="PANTHER" id="PTHR43649:SF33">
    <property type="entry name" value="POLYGALACTURONAN_RHAMNOGALACTURONAN-BINDING PROTEIN YTCQ"/>
    <property type="match status" value="1"/>
</dbReference>
<dbReference type="EMBL" id="BMKN01000003">
    <property type="protein sequence ID" value="GGE61759.1"/>
    <property type="molecule type" value="Genomic_DNA"/>
</dbReference>
<evidence type="ECO:0000256" key="6">
    <source>
        <dbReference type="ARBA" id="ARBA00023139"/>
    </source>
</evidence>
<evidence type="ECO:0000256" key="1">
    <source>
        <dbReference type="ARBA" id="ARBA00004418"/>
    </source>
</evidence>
<keyword evidence="3" id="KW-1003">Cell membrane</keyword>
<name>A0A917ANN2_9RHOB</name>
<dbReference type="Gene3D" id="3.40.190.10">
    <property type="entry name" value="Periplasmic binding protein-like II"/>
    <property type="match status" value="1"/>
</dbReference>
<keyword evidence="7" id="KW-0449">Lipoprotein</keyword>
<comment type="subcellular location">
    <subcellularLocation>
        <location evidence="1">Periplasm</location>
    </subcellularLocation>
</comment>
<proteinExistence type="inferred from homology"/>
<organism evidence="9 10">
    <name type="scientific">Actibacterium pelagium</name>
    <dbReference type="NCBI Taxonomy" id="2029103"/>
    <lineage>
        <taxon>Bacteria</taxon>
        <taxon>Pseudomonadati</taxon>
        <taxon>Pseudomonadota</taxon>
        <taxon>Alphaproteobacteria</taxon>
        <taxon>Rhodobacterales</taxon>
        <taxon>Roseobacteraceae</taxon>
        <taxon>Actibacterium</taxon>
    </lineage>
</organism>
<evidence type="ECO:0000256" key="5">
    <source>
        <dbReference type="ARBA" id="ARBA00023136"/>
    </source>
</evidence>
<dbReference type="InterPro" id="IPR006059">
    <property type="entry name" value="SBP"/>
</dbReference>
<protein>
    <submittedName>
        <fullName evidence="9">Sugar ABC transporter substrate-binding protein</fullName>
    </submittedName>
</protein>